<evidence type="ECO:0000256" key="2">
    <source>
        <dbReference type="SAM" id="Phobius"/>
    </source>
</evidence>
<keyword evidence="2" id="KW-0472">Membrane</keyword>
<dbReference type="STRING" id="91626.A0A0C9MAH2"/>
<keyword evidence="2" id="KW-0812">Transmembrane</keyword>
<evidence type="ECO:0000313" key="4">
    <source>
        <dbReference type="Proteomes" id="UP000053815"/>
    </source>
</evidence>
<keyword evidence="4" id="KW-1185">Reference proteome</keyword>
<dbReference type="EMBL" id="DF836454">
    <property type="protein sequence ID" value="GAN07536.1"/>
    <property type="molecule type" value="Genomic_DNA"/>
</dbReference>
<name>A0A0C9MAH2_9FUNG</name>
<dbReference type="PANTHER" id="PTHR38360">
    <property type="entry name" value="OS03G0120000 PROTEIN"/>
    <property type="match status" value="1"/>
</dbReference>
<feature type="transmembrane region" description="Helical" evidence="2">
    <location>
        <begin position="519"/>
        <end position="547"/>
    </location>
</feature>
<feature type="compositionally biased region" description="Gly residues" evidence="1">
    <location>
        <begin position="591"/>
        <end position="600"/>
    </location>
</feature>
<dbReference type="AlphaFoldDB" id="A0A0C9MAH2"/>
<reference evidence="3" key="1">
    <citation type="submission" date="2014-09" db="EMBL/GenBank/DDBJ databases">
        <title>Draft genome sequence of an oleaginous Mucoromycotina fungus Mucor ambiguus NBRC6742.</title>
        <authorList>
            <person name="Takeda I."/>
            <person name="Yamane N."/>
            <person name="Morita T."/>
            <person name="Tamano K."/>
            <person name="Machida M."/>
            <person name="Baker S."/>
            <person name="Koike H."/>
        </authorList>
    </citation>
    <scope>NUCLEOTIDE SEQUENCE</scope>
    <source>
        <strain evidence="3">NBRC 6742</strain>
    </source>
</reference>
<evidence type="ECO:0000256" key="1">
    <source>
        <dbReference type="SAM" id="MobiDB-lite"/>
    </source>
</evidence>
<evidence type="ECO:0000313" key="3">
    <source>
        <dbReference type="EMBL" id="GAN07536.1"/>
    </source>
</evidence>
<gene>
    <name evidence="3" type="ORF">MAM1_0165d07035</name>
</gene>
<dbReference type="Proteomes" id="UP000053815">
    <property type="component" value="Unassembled WGS sequence"/>
</dbReference>
<feature type="compositionally biased region" description="Low complexity" evidence="1">
    <location>
        <begin position="581"/>
        <end position="590"/>
    </location>
</feature>
<protein>
    <submittedName>
        <fullName evidence="3">ABC transporter substrate-binding protein</fullName>
    </submittedName>
</protein>
<accession>A0A0C9MAH2</accession>
<proteinExistence type="predicted"/>
<organism evidence="3">
    <name type="scientific">Mucor ambiguus</name>
    <dbReference type="NCBI Taxonomy" id="91626"/>
    <lineage>
        <taxon>Eukaryota</taxon>
        <taxon>Fungi</taxon>
        <taxon>Fungi incertae sedis</taxon>
        <taxon>Mucoromycota</taxon>
        <taxon>Mucoromycotina</taxon>
        <taxon>Mucoromycetes</taxon>
        <taxon>Mucorales</taxon>
        <taxon>Mucorineae</taxon>
        <taxon>Mucoraceae</taxon>
        <taxon>Mucor</taxon>
    </lineage>
</organism>
<dbReference type="PANTHER" id="PTHR38360:SF1">
    <property type="entry name" value="F12P19.7"/>
    <property type="match status" value="1"/>
</dbReference>
<feature type="region of interest" description="Disordered" evidence="1">
    <location>
        <begin position="575"/>
        <end position="600"/>
    </location>
</feature>
<sequence>MIWPSKSARDGLRFPRHFNSGKIMKVAFIYLLLVGWIGVVLAQESSQVATTEGTQTAVATTDATTVVATTDAAETSATPVATTTTVAATTTSSSATSATASTTDTGDCLEADSFSTHDYFPNKLDFSKLDASAQFNVTYANTYKLVHNMALDEYYVLYCTKTAPSLGATFQSKTYIQVPVKSFAAVDTRALGFLDLLGQSNNVAFVGNTSNVTTPCSANTPAYFNLSDPNLDRTKYGLAIYPTSPSNDPNGVGLGMGYANTPLGNAQWVKYIALFTNQEKLADTIYQDITTDYNTFRDSLVSHIAYKRNITFMDYDTSSTKFNIMQDQYFQNLTSDAGAKLIVPTVLQPADPSVMKGQLQNSSLVIDLTVSSAFGSSYGNWQSWLGFSDDKISSATSTQADTFKQTRKYVNSVDAPPFARNKQAWRLDLVSKDGALDWWTRGMARPDLVLQDLIQAQFPDYFKTRNRVFLRDFANNESSRTASQDSYQCNLNSWEKAASVSYSNAASDTPTLEALSNKLSLGAIIGISIAGGLVALSCLATAIVLIIRKFKNGGKRFTRLHDETMNEFGALDRDPMMMEESSSPPAAASGGRLGGSGRGL</sequence>
<dbReference type="OrthoDB" id="409848at2759"/>
<keyword evidence="2" id="KW-1133">Transmembrane helix</keyword>